<accession>A0A433D483</accession>
<feature type="non-terminal residue" evidence="1">
    <location>
        <position position="1"/>
    </location>
</feature>
<name>A0A433D483_9FUNG</name>
<dbReference type="EMBL" id="RBNI01006952">
    <property type="protein sequence ID" value="RUP45652.1"/>
    <property type="molecule type" value="Genomic_DNA"/>
</dbReference>
<sequence>KKKKKKKDVYDVAVLLFPSSSSLSFFPFSSCFSITVLSYFAEVFNEKCPHVCRCARKETRCTHLRVLPPLRRQEHRSHLIILFKPTSSTSGTHASYERLWLPTPST</sequence>
<comment type="caution">
    <text evidence="1">The sequence shown here is derived from an EMBL/GenBank/DDBJ whole genome shotgun (WGS) entry which is preliminary data.</text>
</comment>
<reference evidence="1 2" key="1">
    <citation type="journal article" date="2018" name="New Phytol.">
        <title>Phylogenomics of Endogonaceae and evolution of mycorrhizas within Mucoromycota.</title>
        <authorList>
            <person name="Chang Y."/>
            <person name="Desiro A."/>
            <person name="Na H."/>
            <person name="Sandor L."/>
            <person name="Lipzen A."/>
            <person name="Clum A."/>
            <person name="Barry K."/>
            <person name="Grigoriev I.V."/>
            <person name="Martin F.M."/>
            <person name="Stajich J.E."/>
            <person name="Smith M.E."/>
            <person name="Bonito G."/>
            <person name="Spatafora J.W."/>
        </authorList>
    </citation>
    <scope>NUCLEOTIDE SEQUENCE [LARGE SCALE GENOMIC DNA]</scope>
    <source>
        <strain evidence="1 2">GMNB39</strain>
    </source>
</reference>
<keyword evidence="2" id="KW-1185">Reference proteome</keyword>
<evidence type="ECO:0000313" key="1">
    <source>
        <dbReference type="EMBL" id="RUP45652.1"/>
    </source>
</evidence>
<evidence type="ECO:0000313" key="2">
    <source>
        <dbReference type="Proteomes" id="UP000268093"/>
    </source>
</evidence>
<organism evidence="1 2">
    <name type="scientific">Jimgerdemannia flammicorona</name>
    <dbReference type="NCBI Taxonomy" id="994334"/>
    <lineage>
        <taxon>Eukaryota</taxon>
        <taxon>Fungi</taxon>
        <taxon>Fungi incertae sedis</taxon>
        <taxon>Mucoromycota</taxon>
        <taxon>Mucoromycotina</taxon>
        <taxon>Endogonomycetes</taxon>
        <taxon>Endogonales</taxon>
        <taxon>Endogonaceae</taxon>
        <taxon>Jimgerdemannia</taxon>
    </lineage>
</organism>
<dbReference type="AlphaFoldDB" id="A0A433D483"/>
<proteinExistence type="predicted"/>
<gene>
    <name evidence="1" type="ORF">BC936DRAFT_147900</name>
</gene>
<dbReference type="Proteomes" id="UP000268093">
    <property type="component" value="Unassembled WGS sequence"/>
</dbReference>
<protein>
    <submittedName>
        <fullName evidence="1">Uncharacterized protein</fullName>
    </submittedName>
</protein>